<dbReference type="SMART" id="SM00028">
    <property type="entry name" value="TPR"/>
    <property type="match status" value="4"/>
</dbReference>
<dbReference type="Proteomes" id="UP000236340">
    <property type="component" value="Unassembled WGS sequence"/>
</dbReference>
<organism evidence="2 3">
    <name type="scientific">Geothermobacter hydrogeniphilus</name>
    <dbReference type="NCBI Taxonomy" id="1969733"/>
    <lineage>
        <taxon>Bacteria</taxon>
        <taxon>Pseudomonadati</taxon>
        <taxon>Thermodesulfobacteriota</taxon>
        <taxon>Desulfuromonadia</taxon>
        <taxon>Desulfuromonadales</taxon>
        <taxon>Geothermobacteraceae</taxon>
        <taxon>Geothermobacter</taxon>
    </lineage>
</organism>
<dbReference type="AlphaFoldDB" id="A0A2K2HAP2"/>
<feature type="repeat" description="TPR" evidence="1">
    <location>
        <begin position="168"/>
        <end position="201"/>
    </location>
</feature>
<comment type="caution">
    <text evidence="2">The sequence shown here is derived from an EMBL/GenBank/DDBJ whole genome shotgun (WGS) entry which is preliminary data.</text>
</comment>
<dbReference type="EMBL" id="PPFX01000013">
    <property type="protein sequence ID" value="PNU20385.1"/>
    <property type="molecule type" value="Genomic_DNA"/>
</dbReference>
<keyword evidence="1" id="KW-0802">TPR repeat</keyword>
<dbReference type="PROSITE" id="PS50005">
    <property type="entry name" value="TPR"/>
    <property type="match status" value="1"/>
</dbReference>
<accession>A0A2K2HAP2</accession>
<dbReference type="Pfam" id="PF13432">
    <property type="entry name" value="TPR_16"/>
    <property type="match status" value="2"/>
</dbReference>
<dbReference type="InterPro" id="IPR011990">
    <property type="entry name" value="TPR-like_helical_dom_sf"/>
</dbReference>
<name>A0A2K2HAP2_9BACT</name>
<proteinExistence type="predicted"/>
<gene>
    <name evidence="2" type="ORF">C2E25_07420</name>
</gene>
<dbReference type="SUPFAM" id="SSF48452">
    <property type="entry name" value="TPR-like"/>
    <property type="match status" value="1"/>
</dbReference>
<sequence>MKTKLKIRQLKNRLLKEERRRRTNSPRRRRLRRVLLLGLLLLTALAVFCWNQRDAINLYRYHQAETLARQGDYGTAVNDLQRLATAASDSPLAPRSLLLAGQLLEFNLRQYQQALLVYLRLVRDFPRAQQAVAAQRRAAAIYKQRLHEYSSALTLLQRLVDAGVDDADQIRYQIADCYFLLENYEQARIEFESLLKSNPESELLPEVQYRVGMTYLLDELPDKAAAAFAEGIRRWPGNRFALESRFALAGIYEQRDELRRALAELKKLQGHYPEPKVLEHRIKRIRRRMAKKKKAI</sequence>
<reference evidence="2 3" key="1">
    <citation type="journal article" date="2018" name="Genome Announc.">
        <title>Genome Sequence of Geothermobacter sp. HR-1 Iron Reducer from the Loihi Seamount.</title>
        <authorList>
            <person name="Smith H."/>
            <person name="Abuyen K."/>
            <person name="Tremblay J."/>
            <person name="Savalia P."/>
            <person name="Perez-Rodriguez I."/>
            <person name="Emerson D."/>
            <person name="Tully B."/>
            <person name="Amend J."/>
        </authorList>
    </citation>
    <scope>NUCLEOTIDE SEQUENCE [LARGE SCALE GENOMIC DNA]</scope>
    <source>
        <strain evidence="2 3">HR-1</strain>
    </source>
</reference>
<protein>
    <submittedName>
        <fullName evidence="2">Uncharacterized protein</fullName>
    </submittedName>
</protein>
<dbReference type="InterPro" id="IPR019734">
    <property type="entry name" value="TPR_rpt"/>
</dbReference>
<evidence type="ECO:0000256" key="1">
    <source>
        <dbReference type="PROSITE-ProRule" id="PRU00339"/>
    </source>
</evidence>
<evidence type="ECO:0000313" key="3">
    <source>
        <dbReference type="Proteomes" id="UP000236340"/>
    </source>
</evidence>
<dbReference type="Gene3D" id="1.25.40.10">
    <property type="entry name" value="Tetratricopeptide repeat domain"/>
    <property type="match status" value="2"/>
</dbReference>
<evidence type="ECO:0000313" key="2">
    <source>
        <dbReference type="EMBL" id="PNU20385.1"/>
    </source>
</evidence>